<dbReference type="RefSeq" id="WP_103908012.1">
    <property type="nucleotide sequence ID" value="NZ_CP049246.1"/>
</dbReference>
<protein>
    <submittedName>
        <fullName evidence="1">Phage head-tail joining protein</fullName>
    </submittedName>
</protein>
<accession>A0A1H6CT60</accession>
<dbReference type="EMBL" id="FNUT01000019">
    <property type="protein sequence ID" value="SEG75853.1"/>
    <property type="molecule type" value="Genomic_DNA"/>
</dbReference>
<sequence>MRFGSYDQKIQFVRFGSESDGAGGTNPVEIVELTTFAQVNQLKVRADLEQSQMQLPETYRVRMMVRSGFNPTVKNTVKWRGGYFEINTSPQVESVRLKKEWIFDIVRSNNG</sequence>
<dbReference type="Proteomes" id="UP000236731">
    <property type="component" value="Unassembled WGS sequence"/>
</dbReference>
<dbReference type="AlphaFoldDB" id="A0A1H6CT60"/>
<reference evidence="2" key="1">
    <citation type="submission" date="2016-10" db="EMBL/GenBank/DDBJ databases">
        <authorList>
            <person name="Varghese N."/>
            <person name="Submissions S."/>
        </authorList>
    </citation>
    <scope>NUCLEOTIDE SEQUENCE [LARGE SCALE GENOMIC DNA]</scope>
    <source>
        <strain evidence="2">DSM 22361</strain>
    </source>
</reference>
<keyword evidence="2" id="KW-1185">Reference proteome</keyword>
<dbReference type="InterPro" id="IPR038666">
    <property type="entry name" value="SSP1_head-tail_sf"/>
</dbReference>
<gene>
    <name evidence="1" type="ORF">SAMN05421877_11950</name>
</gene>
<organism evidence="1 2">
    <name type="scientific">Sphingobacterium lactis</name>
    <dbReference type="NCBI Taxonomy" id="797291"/>
    <lineage>
        <taxon>Bacteria</taxon>
        <taxon>Pseudomonadati</taxon>
        <taxon>Bacteroidota</taxon>
        <taxon>Sphingobacteriia</taxon>
        <taxon>Sphingobacteriales</taxon>
        <taxon>Sphingobacteriaceae</taxon>
        <taxon>Sphingobacterium</taxon>
    </lineage>
</organism>
<dbReference type="OrthoDB" id="711635at2"/>
<name>A0A1H6CT60_9SPHI</name>
<evidence type="ECO:0000313" key="2">
    <source>
        <dbReference type="Proteomes" id="UP000236731"/>
    </source>
</evidence>
<proteinExistence type="predicted"/>
<evidence type="ECO:0000313" key="1">
    <source>
        <dbReference type="EMBL" id="SEG75853.1"/>
    </source>
</evidence>
<dbReference type="Gene3D" id="2.40.10.270">
    <property type="entry name" value="Bacteriophage SPP1 head-tail adaptor protein"/>
    <property type="match status" value="1"/>
</dbReference>